<accession>A0AAE3VL59</accession>
<keyword evidence="4 6" id="KW-1133">Transmembrane helix</keyword>
<organism evidence="7 8">
    <name type="scientific">Amorphus orientalis</name>
    <dbReference type="NCBI Taxonomy" id="649198"/>
    <lineage>
        <taxon>Bacteria</taxon>
        <taxon>Pseudomonadati</taxon>
        <taxon>Pseudomonadota</taxon>
        <taxon>Alphaproteobacteria</taxon>
        <taxon>Hyphomicrobiales</taxon>
        <taxon>Amorphaceae</taxon>
        <taxon>Amorphus</taxon>
    </lineage>
</organism>
<name>A0AAE3VL59_9HYPH</name>
<evidence type="ECO:0000256" key="2">
    <source>
        <dbReference type="ARBA" id="ARBA00009694"/>
    </source>
</evidence>
<dbReference type="PANTHER" id="PTHR43461">
    <property type="entry name" value="TRANSMEMBRANE PROTEIN 256"/>
    <property type="match status" value="1"/>
</dbReference>
<evidence type="ECO:0000256" key="1">
    <source>
        <dbReference type="ARBA" id="ARBA00004141"/>
    </source>
</evidence>
<proteinExistence type="inferred from homology"/>
<evidence type="ECO:0000256" key="5">
    <source>
        <dbReference type="ARBA" id="ARBA00023136"/>
    </source>
</evidence>
<evidence type="ECO:0000256" key="4">
    <source>
        <dbReference type="ARBA" id="ARBA00022989"/>
    </source>
</evidence>
<keyword evidence="8" id="KW-1185">Reference proteome</keyword>
<comment type="caution">
    <text evidence="7">The sequence shown here is derived from an EMBL/GenBank/DDBJ whole genome shotgun (WGS) entry which is preliminary data.</text>
</comment>
<evidence type="ECO:0000256" key="3">
    <source>
        <dbReference type="ARBA" id="ARBA00022692"/>
    </source>
</evidence>
<reference evidence="7" key="1">
    <citation type="submission" date="2023-07" db="EMBL/GenBank/DDBJ databases">
        <title>Genomic Encyclopedia of Type Strains, Phase IV (KMG-IV): sequencing the most valuable type-strain genomes for metagenomic binning, comparative biology and taxonomic classification.</title>
        <authorList>
            <person name="Goeker M."/>
        </authorList>
    </citation>
    <scope>NUCLEOTIDE SEQUENCE</scope>
    <source>
        <strain evidence="7">DSM 21202</strain>
    </source>
</reference>
<comment type="similarity">
    <text evidence="2">Belongs to the UPF0382 family.</text>
</comment>
<gene>
    <name evidence="7" type="ORF">J2S73_000508</name>
</gene>
<dbReference type="InterPro" id="IPR006696">
    <property type="entry name" value="DUF423"/>
</dbReference>
<evidence type="ECO:0000313" key="8">
    <source>
        <dbReference type="Proteomes" id="UP001229244"/>
    </source>
</evidence>
<evidence type="ECO:0000256" key="6">
    <source>
        <dbReference type="SAM" id="Phobius"/>
    </source>
</evidence>
<dbReference type="Proteomes" id="UP001229244">
    <property type="component" value="Unassembled WGS sequence"/>
</dbReference>
<dbReference type="EMBL" id="JAUSUL010000001">
    <property type="protein sequence ID" value="MDQ0314071.1"/>
    <property type="molecule type" value="Genomic_DNA"/>
</dbReference>
<keyword evidence="3 6" id="KW-0812">Transmembrane</keyword>
<dbReference type="GO" id="GO:0005886">
    <property type="term" value="C:plasma membrane"/>
    <property type="evidence" value="ECO:0007669"/>
    <property type="project" value="TreeGrafter"/>
</dbReference>
<sequence>MRIWIIAGALNGFLAVAFGAFAAHGLRGRVPDADLTIFQTGAHYHLVHAVAMVVVGLAALHLRHRGVSAAGWLFLVGILLFSGSLYSLGFTGSRALVMLTPVGGTAFLAGWLALAWAALRARPASV</sequence>
<dbReference type="RefSeq" id="WP_306883856.1">
    <property type="nucleotide sequence ID" value="NZ_JAUSUL010000001.1"/>
</dbReference>
<feature type="transmembrane region" description="Helical" evidence="6">
    <location>
        <begin position="69"/>
        <end position="89"/>
    </location>
</feature>
<protein>
    <submittedName>
        <fullName evidence="7">Uncharacterized membrane protein YgdD (TMEM256/DUF423 family)</fullName>
    </submittedName>
</protein>
<keyword evidence="5 6" id="KW-0472">Membrane</keyword>
<evidence type="ECO:0000313" key="7">
    <source>
        <dbReference type="EMBL" id="MDQ0314071.1"/>
    </source>
</evidence>
<feature type="transmembrane region" description="Helical" evidence="6">
    <location>
        <begin position="43"/>
        <end position="62"/>
    </location>
</feature>
<dbReference type="Pfam" id="PF04241">
    <property type="entry name" value="DUF423"/>
    <property type="match status" value="1"/>
</dbReference>
<dbReference type="PANTHER" id="PTHR43461:SF1">
    <property type="entry name" value="TRANSMEMBRANE PROTEIN 256"/>
    <property type="match status" value="1"/>
</dbReference>
<dbReference type="AlphaFoldDB" id="A0AAE3VL59"/>
<feature type="transmembrane region" description="Helical" evidence="6">
    <location>
        <begin position="95"/>
        <end position="119"/>
    </location>
</feature>
<comment type="subcellular location">
    <subcellularLocation>
        <location evidence="1">Membrane</location>
        <topology evidence="1">Multi-pass membrane protein</topology>
    </subcellularLocation>
</comment>